<dbReference type="CDD" id="cd20666">
    <property type="entry name" value="CYP2U1"/>
    <property type="match status" value="1"/>
</dbReference>
<keyword evidence="11" id="KW-0492">Microsome</keyword>
<dbReference type="EC" id="1.14.14.80" evidence="24"/>
<evidence type="ECO:0000256" key="22">
    <source>
        <dbReference type="ARBA" id="ARBA00052378"/>
    </source>
</evidence>
<evidence type="ECO:0000256" key="9">
    <source>
        <dbReference type="ARBA" id="ARBA00022792"/>
    </source>
</evidence>
<comment type="catalytic activity">
    <reaction evidence="22">
        <text>an omega-methyl-long-chain fatty acid + reduced [NADPH--hemoprotein reductase] + O2 = an omega-hydroxy-long-chain fatty acid + oxidized [NADPH--hemoprotein reductase] + H2O + H(+)</text>
        <dbReference type="Rhea" id="RHEA:56748"/>
        <dbReference type="Rhea" id="RHEA-COMP:11964"/>
        <dbReference type="Rhea" id="RHEA-COMP:11965"/>
        <dbReference type="ChEBI" id="CHEBI:15377"/>
        <dbReference type="ChEBI" id="CHEBI:15378"/>
        <dbReference type="ChEBI" id="CHEBI:15379"/>
        <dbReference type="ChEBI" id="CHEBI:57618"/>
        <dbReference type="ChEBI" id="CHEBI:58210"/>
        <dbReference type="ChEBI" id="CHEBI:140991"/>
        <dbReference type="ChEBI" id="CHEBI:140992"/>
        <dbReference type="EC" id="1.14.14.80"/>
    </reaction>
    <physiologicalReaction direction="left-to-right" evidence="22">
        <dbReference type="Rhea" id="RHEA:56749"/>
    </physiologicalReaction>
</comment>
<evidence type="ECO:0000256" key="23">
    <source>
        <dbReference type="ARBA" id="ARBA00058812"/>
    </source>
</evidence>
<evidence type="ECO:0000256" key="7">
    <source>
        <dbReference type="ARBA" id="ARBA00022692"/>
    </source>
</evidence>
<dbReference type="InterPro" id="IPR002401">
    <property type="entry name" value="Cyt_P450_E_grp-I"/>
</dbReference>
<dbReference type="PRINTS" id="PR00385">
    <property type="entry name" value="P450"/>
</dbReference>
<dbReference type="AlphaFoldDB" id="A0A484GVK6"/>
<accession>A0A484GVK6</accession>
<evidence type="ECO:0000256" key="28">
    <source>
        <dbReference type="RuleBase" id="RU000461"/>
    </source>
</evidence>
<keyword evidence="17" id="KW-0496">Mitochondrion</keyword>
<dbReference type="GO" id="GO:0020037">
    <property type="term" value="F:heme binding"/>
    <property type="evidence" value="ECO:0007669"/>
    <property type="project" value="InterPro"/>
</dbReference>
<comment type="catalytic activity">
    <reaction evidence="19">
        <text>(5Z,8Z,11Z,14Z)-eicosatetraenoate + reduced [NADPH--hemoprotein reductase] + O2 = 19-hydroxy-(5Z,8Z,11Z,14Z)-eicosatetraenoate + oxidized [NADPH--hemoprotein reductase] + H2O + H(+)</text>
        <dbReference type="Rhea" id="RHEA:39759"/>
        <dbReference type="Rhea" id="RHEA-COMP:11964"/>
        <dbReference type="Rhea" id="RHEA-COMP:11965"/>
        <dbReference type="ChEBI" id="CHEBI:15377"/>
        <dbReference type="ChEBI" id="CHEBI:15378"/>
        <dbReference type="ChEBI" id="CHEBI:15379"/>
        <dbReference type="ChEBI" id="CHEBI:32395"/>
        <dbReference type="ChEBI" id="CHEBI:57618"/>
        <dbReference type="ChEBI" id="CHEBI:58210"/>
        <dbReference type="ChEBI" id="CHEBI:76627"/>
    </reaction>
    <physiologicalReaction direction="left-to-right" evidence="19">
        <dbReference type="Rhea" id="RHEA:39760"/>
    </physiologicalReaction>
</comment>
<evidence type="ECO:0000256" key="2">
    <source>
        <dbReference type="ARBA" id="ARBA00004154"/>
    </source>
</evidence>
<keyword evidence="10" id="KW-0256">Endoplasmic reticulum</keyword>
<dbReference type="GO" id="GO:0006629">
    <property type="term" value="P:lipid metabolic process"/>
    <property type="evidence" value="ECO:0007669"/>
    <property type="project" value="UniProtKB-KW"/>
</dbReference>
<feature type="transmembrane region" description="Helical" evidence="29">
    <location>
        <begin position="34"/>
        <end position="52"/>
    </location>
</feature>
<evidence type="ECO:0000256" key="4">
    <source>
        <dbReference type="ARBA" id="ARBA00004477"/>
    </source>
</evidence>
<dbReference type="EMBL" id="QWLN02003410">
    <property type="protein sequence ID" value="TEA39924.1"/>
    <property type="molecule type" value="Genomic_DNA"/>
</dbReference>
<keyword evidence="18 29" id="KW-0472">Membrane</keyword>
<comment type="function">
    <text evidence="23">A cytochrome P450 monooxygenase involved in the metabolism of arachidonic acid and its conjugates. Mechanistically, uses molecular oxygen inserting one oxygen atom into a substrate, and reducing the second into a water molecule, with two electrons provided by NADPH via cytochrome P450 reductase (CPR; NADPH-ferrihemoprotein reductase). Acts as an omega and omega-1 hydroxylase for arachidonic acid and possibly for other long chain fatty acids. May modulate the arachidonic acid signaling pathway and play a role in other fatty acid signaling processes. May down-regulate the biological activities of N-arachidonoyl-serotonin, an endocannabinoid that has anti-nociceptive effects through inhibition of fatty acid amide hydrolase FAAH, TRPV1 receptor and T-type calcium channels. Catalyzes C-2 oxidation of the indole ring of N-arachidonoyl-serotonin forming a less active product 2-oxo-N-arachidonoyl-serotonin.</text>
</comment>
<keyword evidence="31" id="KW-1185">Reference proteome</keyword>
<dbReference type="Gene3D" id="1.10.630.10">
    <property type="entry name" value="Cytochrome P450"/>
    <property type="match status" value="1"/>
</dbReference>
<dbReference type="InterPro" id="IPR017972">
    <property type="entry name" value="Cyt_P450_CS"/>
</dbReference>
<proteinExistence type="inferred from homology"/>
<evidence type="ECO:0000256" key="13">
    <source>
        <dbReference type="ARBA" id="ARBA00023002"/>
    </source>
</evidence>
<comment type="catalytic activity">
    <reaction evidence="21">
        <text>N-[(5Z,8Z,11Z,14Z)-eicosatetraenoyl]-serotonin + reduced [NADPH--hemoprotein reductase] + O2 = 2-oxo-N-[(5Z,8Z,11Z,14Z)-eicosatetraenoyl]-serotonin + oxidized [NADPH--hemoprotein reductase] + H2O + H(+)</text>
        <dbReference type="Rhea" id="RHEA:50296"/>
        <dbReference type="Rhea" id="RHEA-COMP:11964"/>
        <dbReference type="Rhea" id="RHEA-COMP:11965"/>
        <dbReference type="ChEBI" id="CHEBI:15377"/>
        <dbReference type="ChEBI" id="CHEBI:15378"/>
        <dbReference type="ChEBI" id="CHEBI:15379"/>
        <dbReference type="ChEBI" id="CHEBI:57618"/>
        <dbReference type="ChEBI" id="CHEBI:58210"/>
        <dbReference type="ChEBI" id="CHEBI:132255"/>
        <dbReference type="ChEBI" id="CHEBI:132256"/>
    </reaction>
    <physiologicalReaction direction="left-to-right" evidence="21">
        <dbReference type="Rhea" id="RHEA:50297"/>
    </physiologicalReaction>
</comment>
<keyword evidence="6 27" id="KW-0349">Heme</keyword>
<evidence type="ECO:0000256" key="1">
    <source>
        <dbReference type="ARBA" id="ARBA00001971"/>
    </source>
</evidence>
<comment type="catalytic activity">
    <reaction evidence="20">
        <text>(5Z,8Z,11Z,14Z)-eicosatetraenoate + reduced [NADPH--hemoprotein reductase] + O2 = 20-hydroxy-(5Z,8Z,11Z,14Z)-eicosatetraenoate + oxidized [NADPH--hemoprotein reductase] + H2O + H(+)</text>
        <dbReference type="Rhea" id="RHEA:39755"/>
        <dbReference type="Rhea" id="RHEA-COMP:11964"/>
        <dbReference type="Rhea" id="RHEA-COMP:11965"/>
        <dbReference type="ChEBI" id="CHEBI:15377"/>
        <dbReference type="ChEBI" id="CHEBI:15378"/>
        <dbReference type="ChEBI" id="CHEBI:15379"/>
        <dbReference type="ChEBI" id="CHEBI:32395"/>
        <dbReference type="ChEBI" id="CHEBI:57618"/>
        <dbReference type="ChEBI" id="CHEBI:58210"/>
        <dbReference type="ChEBI" id="CHEBI:76624"/>
    </reaction>
    <physiologicalReaction direction="left-to-right" evidence="20">
        <dbReference type="Rhea" id="RHEA:39756"/>
    </physiologicalReaction>
</comment>
<dbReference type="InterPro" id="IPR001128">
    <property type="entry name" value="Cyt_P450"/>
</dbReference>
<keyword evidence="9" id="KW-0999">Mitochondrion inner membrane</keyword>
<evidence type="ECO:0000256" key="24">
    <source>
        <dbReference type="ARBA" id="ARBA00066560"/>
    </source>
</evidence>
<protein>
    <recommendedName>
        <fullName evidence="25">Cytochrome P450 2U1</fullName>
        <ecNumber evidence="24">1.14.14.80</ecNumber>
    </recommendedName>
    <alternativeName>
        <fullName evidence="26">Long-chain fatty acid omega-monooxygenase</fullName>
    </alternativeName>
</protein>
<dbReference type="PANTHER" id="PTHR24300">
    <property type="entry name" value="CYTOCHROME P450 508A4-RELATED"/>
    <property type="match status" value="1"/>
</dbReference>
<evidence type="ECO:0000256" key="16">
    <source>
        <dbReference type="ARBA" id="ARBA00023098"/>
    </source>
</evidence>
<evidence type="ECO:0000256" key="18">
    <source>
        <dbReference type="ARBA" id="ARBA00023136"/>
    </source>
</evidence>
<dbReference type="GO" id="GO:0005743">
    <property type="term" value="C:mitochondrial inner membrane"/>
    <property type="evidence" value="ECO:0007669"/>
    <property type="project" value="UniProtKB-SubCell"/>
</dbReference>
<dbReference type="Pfam" id="PF00067">
    <property type="entry name" value="p450"/>
    <property type="match status" value="1"/>
</dbReference>
<evidence type="ECO:0000313" key="31">
    <source>
        <dbReference type="Proteomes" id="UP000295264"/>
    </source>
</evidence>
<evidence type="ECO:0000256" key="20">
    <source>
        <dbReference type="ARBA" id="ARBA00051320"/>
    </source>
</evidence>
<evidence type="ECO:0000256" key="12">
    <source>
        <dbReference type="ARBA" id="ARBA00022989"/>
    </source>
</evidence>
<dbReference type="SUPFAM" id="SSF48264">
    <property type="entry name" value="Cytochrome P450"/>
    <property type="match status" value="1"/>
</dbReference>
<dbReference type="GO" id="GO:0008395">
    <property type="term" value="F:steroid hydroxylase activity"/>
    <property type="evidence" value="ECO:0007669"/>
    <property type="project" value="TreeGrafter"/>
</dbReference>
<keyword evidence="14 27" id="KW-0408">Iron</keyword>
<dbReference type="PANTHER" id="PTHR24300:SF364">
    <property type="entry name" value="CYTOCHROME P450 2U1"/>
    <property type="match status" value="1"/>
</dbReference>
<evidence type="ECO:0000256" key="17">
    <source>
        <dbReference type="ARBA" id="ARBA00023128"/>
    </source>
</evidence>
<dbReference type="Proteomes" id="UP000295264">
    <property type="component" value="Unassembled WGS sequence"/>
</dbReference>
<comment type="similarity">
    <text evidence="5 28">Belongs to the cytochrome P450 family.</text>
</comment>
<comment type="cofactor">
    <cofactor evidence="1 27">
        <name>heme</name>
        <dbReference type="ChEBI" id="CHEBI:30413"/>
    </cofactor>
</comment>
<evidence type="ECO:0000256" key="21">
    <source>
        <dbReference type="ARBA" id="ARBA00052159"/>
    </source>
</evidence>
<dbReference type="GO" id="GO:0006082">
    <property type="term" value="P:organic acid metabolic process"/>
    <property type="evidence" value="ECO:0007669"/>
    <property type="project" value="TreeGrafter"/>
</dbReference>
<dbReference type="PRINTS" id="PR00463">
    <property type="entry name" value="EP450I"/>
</dbReference>
<feature type="binding site" description="axial binding residue" evidence="27">
    <location>
        <position position="506"/>
    </location>
    <ligand>
        <name>heme</name>
        <dbReference type="ChEBI" id="CHEBI:30413"/>
    </ligand>
    <ligandPart>
        <name>Fe</name>
        <dbReference type="ChEBI" id="CHEBI:18248"/>
    </ligandPart>
</feature>
<comment type="subcellular location">
    <subcellularLocation>
        <location evidence="4">Endoplasmic reticulum membrane</location>
        <topology evidence="4">Multi-pass membrane protein</topology>
    </subcellularLocation>
    <subcellularLocation>
        <location evidence="2">Microsome membrane</location>
        <topology evidence="2">Multi-pass membrane protein</topology>
    </subcellularLocation>
    <subcellularLocation>
        <location evidence="3">Mitochondrion inner membrane</location>
        <topology evidence="3">Multi-pass membrane protein</topology>
    </subcellularLocation>
</comment>
<evidence type="ECO:0000256" key="3">
    <source>
        <dbReference type="ARBA" id="ARBA00004448"/>
    </source>
</evidence>
<keyword evidence="15 28" id="KW-0503">Monooxygenase</keyword>
<sequence>MASAGLPQAPAEDSPWPLRLLHAPPGLLRLDPTGGALLLLVLAALLGWSWLWRRPKRGIPPGPTPWPVVGNFGFVLLPPFLRRKSWPYRRARTGELNTSGLGVQLLLADLARVYGNIYSFFIGHYLVVVLNDFHSVREALVQQAEVFSDRPRMPLNYILTKGKALLFLTFFPWCPFAGIVFAHYGPVWRQQRKFSHSTLRHFGLGKLSLEPKIIEEFKYVKEEMQKNGEVLFNPFPIVNNAVSNIICSLCFGQRFDYTNSEFKKMLNFMSRALEICLNTQLLLVNICSWLYYLPFGPFKELRQIEKDLTIFLKKIIEDHRESLDVENPQDFIDMYLLHVEEERKNNSNSSFDEDYLFYIIGDLFIAGTDTTTNSLLWCLLYMSLNPDIQEKVHEEIERVIGGDRAPSLTDKVRMPYTEATIMEVQRLSVVVPLSIPHMTSEKTGKSRAFLLGTPSREARPLHPEDLRDPAIWEKPNDFYPNRFLDDQGQLIKKETFIPFGIGKRVCMGEQLAKMELFLMFVSLMQSFTFALPKDSKPILTGKYGLTLAPHPFNIIISKR</sequence>
<keyword evidence="16" id="KW-0443">Lipid metabolism</keyword>
<evidence type="ECO:0000256" key="29">
    <source>
        <dbReference type="SAM" id="Phobius"/>
    </source>
</evidence>
<dbReference type="GO" id="GO:0005789">
    <property type="term" value="C:endoplasmic reticulum membrane"/>
    <property type="evidence" value="ECO:0007669"/>
    <property type="project" value="UniProtKB-SubCell"/>
</dbReference>
<dbReference type="GO" id="GO:0006805">
    <property type="term" value="P:xenobiotic metabolic process"/>
    <property type="evidence" value="ECO:0007669"/>
    <property type="project" value="TreeGrafter"/>
</dbReference>
<keyword evidence="12 29" id="KW-1133">Transmembrane helix</keyword>
<evidence type="ECO:0000313" key="30">
    <source>
        <dbReference type="EMBL" id="TEA39924.1"/>
    </source>
</evidence>
<feature type="transmembrane region" description="Helical" evidence="29">
    <location>
        <begin position="164"/>
        <end position="184"/>
    </location>
</feature>
<dbReference type="FunFam" id="1.10.630.10:FF:000017">
    <property type="entry name" value="cytochrome P450 2U1 isoform X1"/>
    <property type="match status" value="1"/>
</dbReference>
<evidence type="ECO:0000256" key="26">
    <source>
        <dbReference type="ARBA" id="ARBA00079181"/>
    </source>
</evidence>
<evidence type="ECO:0000256" key="10">
    <source>
        <dbReference type="ARBA" id="ARBA00022824"/>
    </source>
</evidence>
<keyword evidence="7 29" id="KW-0812">Transmembrane</keyword>
<gene>
    <name evidence="30" type="ORF">DBR06_SOUSAS10310009</name>
</gene>
<keyword evidence="13 28" id="KW-0560">Oxidoreductase</keyword>
<comment type="caution">
    <text evidence="30">The sequence shown here is derived from an EMBL/GenBank/DDBJ whole genome shotgun (WGS) entry which is preliminary data.</text>
</comment>
<reference evidence="30 31" key="1">
    <citation type="journal article" date="2018" name="Genomics">
        <title>Molecular footprints of inshore aquatic adaptation in Indo-Pacific humpback dolphin (Sousa chinensis).</title>
        <authorList>
            <person name="Ming Y."/>
            <person name="Jian J."/>
            <person name="Yu F."/>
            <person name="Yu X."/>
            <person name="Wang J."/>
            <person name="Liu W."/>
        </authorList>
    </citation>
    <scope>NUCLEOTIDE SEQUENCE [LARGE SCALE GENOMIC DNA]</scope>
    <source>
        <strain evidence="30">MY-2018</strain>
        <tissue evidence="30">Skin</tissue>
    </source>
</reference>
<evidence type="ECO:0000256" key="8">
    <source>
        <dbReference type="ARBA" id="ARBA00022723"/>
    </source>
</evidence>
<evidence type="ECO:0000256" key="5">
    <source>
        <dbReference type="ARBA" id="ARBA00010617"/>
    </source>
</evidence>
<evidence type="ECO:0000256" key="15">
    <source>
        <dbReference type="ARBA" id="ARBA00023033"/>
    </source>
</evidence>
<dbReference type="InterPro" id="IPR036396">
    <property type="entry name" value="Cyt_P450_sf"/>
</dbReference>
<dbReference type="GO" id="GO:0005506">
    <property type="term" value="F:iron ion binding"/>
    <property type="evidence" value="ECO:0007669"/>
    <property type="project" value="InterPro"/>
</dbReference>
<evidence type="ECO:0000256" key="11">
    <source>
        <dbReference type="ARBA" id="ARBA00022848"/>
    </source>
</evidence>
<dbReference type="GO" id="GO:0102033">
    <property type="term" value="F:long-chain fatty acid omega-hydroxylase activity"/>
    <property type="evidence" value="ECO:0007669"/>
    <property type="project" value="UniProtKB-EC"/>
</dbReference>
<organism evidence="30 31">
    <name type="scientific">Sousa chinensis</name>
    <name type="common">Indo-pacific humpbacked dolphin</name>
    <name type="synonym">Steno chinensis</name>
    <dbReference type="NCBI Taxonomy" id="103600"/>
    <lineage>
        <taxon>Eukaryota</taxon>
        <taxon>Metazoa</taxon>
        <taxon>Chordata</taxon>
        <taxon>Craniata</taxon>
        <taxon>Vertebrata</taxon>
        <taxon>Euteleostomi</taxon>
        <taxon>Mammalia</taxon>
        <taxon>Eutheria</taxon>
        <taxon>Laurasiatheria</taxon>
        <taxon>Artiodactyla</taxon>
        <taxon>Whippomorpha</taxon>
        <taxon>Cetacea</taxon>
        <taxon>Odontoceti</taxon>
        <taxon>Delphinidae</taxon>
        <taxon>Sousa</taxon>
    </lineage>
</organism>
<evidence type="ECO:0000256" key="27">
    <source>
        <dbReference type="PIRSR" id="PIRSR602401-1"/>
    </source>
</evidence>
<name>A0A484GVK6_SOUCH</name>
<dbReference type="PROSITE" id="PS00086">
    <property type="entry name" value="CYTOCHROME_P450"/>
    <property type="match status" value="1"/>
</dbReference>
<evidence type="ECO:0000256" key="19">
    <source>
        <dbReference type="ARBA" id="ARBA00049206"/>
    </source>
</evidence>
<dbReference type="InterPro" id="IPR050182">
    <property type="entry name" value="Cytochrome_P450_fam2"/>
</dbReference>
<evidence type="ECO:0000256" key="6">
    <source>
        <dbReference type="ARBA" id="ARBA00022617"/>
    </source>
</evidence>
<keyword evidence="8 27" id="KW-0479">Metal-binding</keyword>
<evidence type="ECO:0000256" key="25">
    <source>
        <dbReference type="ARBA" id="ARBA00067282"/>
    </source>
</evidence>
<evidence type="ECO:0000256" key="14">
    <source>
        <dbReference type="ARBA" id="ARBA00023004"/>
    </source>
</evidence>